<dbReference type="Pfam" id="PF12796">
    <property type="entry name" value="Ank_2"/>
    <property type="match status" value="1"/>
</dbReference>
<dbReference type="Proteomes" id="UP000594638">
    <property type="component" value="Unassembled WGS sequence"/>
</dbReference>
<reference evidence="2 3" key="1">
    <citation type="submission" date="2019-12" db="EMBL/GenBank/DDBJ databases">
        <authorList>
            <person name="Alioto T."/>
            <person name="Alioto T."/>
            <person name="Gomez Garrido J."/>
        </authorList>
    </citation>
    <scope>NUCLEOTIDE SEQUENCE [LARGE SCALE GENOMIC DNA]</scope>
</reference>
<protein>
    <submittedName>
        <fullName evidence="2">Ankyrin repeat</fullName>
    </submittedName>
</protein>
<comment type="caution">
    <text evidence="2">The sequence shown here is derived from an EMBL/GenBank/DDBJ whole genome shotgun (WGS) entry which is preliminary data.</text>
</comment>
<accession>A0A8S0R444</accession>
<dbReference type="Gramene" id="OE9A061784T1">
    <property type="protein sequence ID" value="OE9A061784C1"/>
    <property type="gene ID" value="OE9A061784"/>
</dbReference>
<dbReference type="SUPFAM" id="SSF48403">
    <property type="entry name" value="Ankyrin repeat"/>
    <property type="match status" value="2"/>
</dbReference>
<dbReference type="GO" id="GO:0016020">
    <property type="term" value="C:membrane"/>
    <property type="evidence" value="ECO:0007669"/>
    <property type="project" value="TreeGrafter"/>
</dbReference>
<evidence type="ECO:0000313" key="3">
    <source>
        <dbReference type="Proteomes" id="UP000594638"/>
    </source>
</evidence>
<dbReference type="AlphaFoldDB" id="A0A8S0R444"/>
<gene>
    <name evidence="2" type="ORF">OLEA9_A061784</name>
</gene>
<feature type="region of interest" description="Disordered" evidence="1">
    <location>
        <begin position="1"/>
        <end position="23"/>
    </location>
</feature>
<name>A0A8S0R444_OLEEU</name>
<feature type="compositionally biased region" description="Gly residues" evidence="1">
    <location>
        <begin position="1"/>
        <end position="12"/>
    </location>
</feature>
<proteinExistence type="predicted"/>
<dbReference type="InterPro" id="IPR002110">
    <property type="entry name" value="Ankyrin_rpt"/>
</dbReference>
<dbReference type="SMART" id="SM00248">
    <property type="entry name" value="ANK"/>
    <property type="match status" value="3"/>
</dbReference>
<organism evidence="2 3">
    <name type="scientific">Olea europaea subsp. europaea</name>
    <dbReference type="NCBI Taxonomy" id="158383"/>
    <lineage>
        <taxon>Eukaryota</taxon>
        <taxon>Viridiplantae</taxon>
        <taxon>Streptophyta</taxon>
        <taxon>Embryophyta</taxon>
        <taxon>Tracheophyta</taxon>
        <taxon>Spermatophyta</taxon>
        <taxon>Magnoliopsida</taxon>
        <taxon>eudicotyledons</taxon>
        <taxon>Gunneridae</taxon>
        <taxon>Pentapetalae</taxon>
        <taxon>asterids</taxon>
        <taxon>lamiids</taxon>
        <taxon>Lamiales</taxon>
        <taxon>Oleaceae</taxon>
        <taxon>Oleeae</taxon>
        <taxon>Olea</taxon>
    </lineage>
</organism>
<evidence type="ECO:0000313" key="2">
    <source>
        <dbReference type="EMBL" id="CAA2973246.1"/>
    </source>
</evidence>
<dbReference type="EMBL" id="CACTIH010002093">
    <property type="protein sequence ID" value="CAA2973246.1"/>
    <property type="molecule type" value="Genomic_DNA"/>
</dbReference>
<evidence type="ECO:0000256" key="1">
    <source>
        <dbReference type="SAM" id="MobiDB-lite"/>
    </source>
</evidence>
<keyword evidence="3" id="KW-1185">Reference proteome</keyword>
<dbReference type="Gene3D" id="1.25.40.20">
    <property type="entry name" value="Ankyrin repeat-containing domain"/>
    <property type="match status" value="2"/>
</dbReference>
<dbReference type="InterPro" id="IPR036770">
    <property type="entry name" value="Ankyrin_rpt-contain_sf"/>
</dbReference>
<dbReference type="PANTHER" id="PTHR24177">
    <property type="entry name" value="CASKIN"/>
    <property type="match status" value="1"/>
</dbReference>
<dbReference type="PANTHER" id="PTHR24177:SF365">
    <property type="entry name" value="ANKYRIN REPEAT-CONTAINING PROTEIN NPR4-LIKE ISOFORM X1"/>
    <property type="match status" value="1"/>
</dbReference>
<dbReference type="OrthoDB" id="1184650at2759"/>
<sequence length="311" mass="34047">MGNGDGGAIGGGRMRKGGHGGGRVEEEDEWCLQKVISLQGMTALHVAASGSQSEFMEKLADLMPTAALNARDKRGCFALHYAAVGATVDAATALVEKNRALPLTTDIDGKTPLFFAANWGVRKEMLWNLSTVTTDEHPSYAFTGPCSSSLILGIAVAGFYDNEQTLHFFLDGGILHVATARGVVEIVEVTLNYVPDLLWYKYNNHTLLQVAIKHRREKLFNLRIDATARNTFLASGLDNDSNNTLHMVAKLAPFPQLNVVTGPAFQMQRELQWFKFGALWKQIQSRAEKWKRRNFSVGGSVVFPSFSAAVG</sequence>